<keyword evidence="1" id="KW-0472">Membrane</keyword>
<dbReference type="EMBL" id="GBXM01025417">
    <property type="protein sequence ID" value="JAH83160.1"/>
    <property type="molecule type" value="Transcribed_RNA"/>
</dbReference>
<sequence length="39" mass="4574">MIEMCYGSMKQRFYRLALPSFISSSMTPFFIFSNIAPNF</sequence>
<keyword evidence="1" id="KW-1133">Transmembrane helix</keyword>
<proteinExistence type="predicted"/>
<reference evidence="2" key="2">
    <citation type="journal article" date="2015" name="Fish Shellfish Immunol.">
        <title>Early steps in the European eel (Anguilla anguilla)-Vibrio vulnificus interaction in the gills: Role of the RtxA13 toxin.</title>
        <authorList>
            <person name="Callol A."/>
            <person name="Pajuelo D."/>
            <person name="Ebbesson L."/>
            <person name="Teles M."/>
            <person name="MacKenzie S."/>
            <person name="Amaro C."/>
        </authorList>
    </citation>
    <scope>NUCLEOTIDE SEQUENCE</scope>
</reference>
<keyword evidence="1" id="KW-0812">Transmembrane</keyword>
<name>A0A0E9W0S1_ANGAN</name>
<dbReference type="AlphaFoldDB" id="A0A0E9W0S1"/>
<accession>A0A0E9W0S1</accession>
<protein>
    <submittedName>
        <fullName evidence="2">Uncharacterized protein</fullName>
    </submittedName>
</protein>
<organism evidence="2">
    <name type="scientific">Anguilla anguilla</name>
    <name type="common">European freshwater eel</name>
    <name type="synonym">Muraena anguilla</name>
    <dbReference type="NCBI Taxonomy" id="7936"/>
    <lineage>
        <taxon>Eukaryota</taxon>
        <taxon>Metazoa</taxon>
        <taxon>Chordata</taxon>
        <taxon>Craniata</taxon>
        <taxon>Vertebrata</taxon>
        <taxon>Euteleostomi</taxon>
        <taxon>Actinopterygii</taxon>
        <taxon>Neopterygii</taxon>
        <taxon>Teleostei</taxon>
        <taxon>Anguilliformes</taxon>
        <taxon>Anguillidae</taxon>
        <taxon>Anguilla</taxon>
    </lineage>
</organism>
<reference evidence="2" key="1">
    <citation type="submission" date="2014-11" db="EMBL/GenBank/DDBJ databases">
        <authorList>
            <person name="Amaro Gonzalez C."/>
        </authorList>
    </citation>
    <scope>NUCLEOTIDE SEQUENCE</scope>
</reference>
<evidence type="ECO:0000256" key="1">
    <source>
        <dbReference type="SAM" id="Phobius"/>
    </source>
</evidence>
<evidence type="ECO:0000313" key="2">
    <source>
        <dbReference type="EMBL" id="JAH83160.1"/>
    </source>
</evidence>
<feature type="transmembrane region" description="Helical" evidence="1">
    <location>
        <begin position="12"/>
        <end position="32"/>
    </location>
</feature>